<dbReference type="RefSeq" id="WP_068204287.1">
    <property type="nucleotide sequence ID" value="NZ_JBHSLU010000017.1"/>
</dbReference>
<dbReference type="EMBL" id="JBHSLU010000017">
    <property type="protein sequence ID" value="MFC5505376.1"/>
    <property type="molecule type" value="Genomic_DNA"/>
</dbReference>
<keyword evidence="2" id="KW-1185">Reference proteome</keyword>
<sequence>MLIDALARTAERARPIVTPTPPTASALVSVALPEPDFVEMVHIRTFFFDPISTDDIDGFSLALTLPGPCVGIIADGTVTVLEGNGEALMSLLKGRALDFKYESSWIPSTSPWLADFYAAPARDQDNWH</sequence>
<comment type="caution">
    <text evidence="1">The sequence shown here is derived from an EMBL/GenBank/DDBJ whole genome shotgun (WGS) entry which is preliminary data.</text>
</comment>
<organism evidence="1 2">
    <name type="scientific">Bosea massiliensis</name>
    <dbReference type="NCBI Taxonomy" id="151419"/>
    <lineage>
        <taxon>Bacteria</taxon>
        <taxon>Pseudomonadati</taxon>
        <taxon>Pseudomonadota</taxon>
        <taxon>Alphaproteobacteria</taxon>
        <taxon>Hyphomicrobiales</taxon>
        <taxon>Boseaceae</taxon>
        <taxon>Bosea</taxon>
    </lineage>
</organism>
<gene>
    <name evidence="1" type="ORF">ACFPN9_08910</name>
</gene>
<accession>A0ABW0NZG5</accession>
<proteinExistence type="predicted"/>
<evidence type="ECO:0000313" key="2">
    <source>
        <dbReference type="Proteomes" id="UP001596060"/>
    </source>
</evidence>
<dbReference type="Proteomes" id="UP001596060">
    <property type="component" value="Unassembled WGS sequence"/>
</dbReference>
<protein>
    <submittedName>
        <fullName evidence="1">Uncharacterized protein</fullName>
    </submittedName>
</protein>
<evidence type="ECO:0000313" key="1">
    <source>
        <dbReference type="EMBL" id="MFC5505376.1"/>
    </source>
</evidence>
<reference evidence="2" key="1">
    <citation type="journal article" date="2019" name="Int. J. Syst. Evol. Microbiol.">
        <title>The Global Catalogue of Microorganisms (GCM) 10K type strain sequencing project: providing services to taxonomists for standard genome sequencing and annotation.</title>
        <authorList>
            <consortium name="The Broad Institute Genomics Platform"/>
            <consortium name="The Broad Institute Genome Sequencing Center for Infectious Disease"/>
            <person name="Wu L."/>
            <person name="Ma J."/>
        </authorList>
    </citation>
    <scope>NUCLEOTIDE SEQUENCE [LARGE SCALE GENOMIC DNA]</scope>
    <source>
        <strain evidence="2">CCUG 43117</strain>
    </source>
</reference>
<name>A0ABW0NZG5_9HYPH</name>